<protein>
    <submittedName>
        <fullName evidence="2">GNAT family N-acetyltransferase</fullName>
    </submittedName>
</protein>
<dbReference type="SUPFAM" id="SSF55729">
    <property type="entry name" value="Acyl-CoA N-acyltransferases (Nat)"/>
    <property type="match status" value="1"/>
</dbReference>
<sequence>MIRAASKKDASRLAEILIFAKRMAYRPIFQNDIVSFQEMQVLDLALFYRDCPQALTDIAVFDDGIVKGMIHWDRNSHFENTWELIEIYVDPFFQQQGVGTALMQHLLSSAKMNGIRTIFLWVLEKNMDARKFYETFGYRNTDIKEEVEHTGQYVVKYQCNLSCH</sequence>
<dbReference type="GO" id="GO:0016747">
    <property type="term" value="F:acyltransferase activity, transferring groups other than amino-acyl groups"/>
    <property type="evidence" value="ECO:0007669"/>
    <property type="project" value="InterPro"/>
</dbReference>
<evidence type="ECO:0000313" key="3">
    <source>
        <dbReference type="Proteomes" id="UP000824209"/>
    </source>
</evidence>
<dbReference type="AlphaFoldDB" id="A0A9D2M5G8"/>
<reference evidence="2" key="2">
    <citation type="submission" date="2021-04" db="EMBL/GenBank/DDBJ databases">
        <authorList>
            <person name="Gilroy R."/>
        </authorList>
    </citation>
    <scope>NUCLEOTIDE SEQUENCE</scope>
    <source>
        <strain evidence="2">ChiBcec8-14828</strain>
    </source>
</reference>
<gene>
    <name evidence="2" type="ORF">H9943_10195</name>
</gene>
<dbReference type="PANTHER" id="PTHR43617">
    <property type="entry name" value="L-AMINO ACID N-ACETYLTRANSFERASE"/>
    <property type="match status" value="1"/>
</dbReference>
<dbReference type="InterPro" id="IPR050276">
    <property type="entry name" value="MshD_Acetyltransferase"/>
</dbReference>
<proteinExistence type="predicted"/>
<dbReference type="PROSITE" id="PS51186">
    <property type="entry name" value="GNAT"/>
    <property type="match status" value="1"/>
</dbReference>
<name>A0A9D2M5G8_9FIRM</name>
<dbReference type="InterPro" id="IPR016181">
    <property type="entry name" value="Acyl_CoA_acyltransferase"/>
</dbReference>
<dbReference type="Proteomes" id="UP000824209">
    <property type="component" value="Unassembled WGS sequence"/>
</dbReference>
<evidence type="ECO:0000259" key="1">
    <source>
        <dbReference type="PROSITE" id="PS51186"/>
    </source>
</evidence>
<comment type="caution">
    <text evidence="2">The sequence shown here is derived from an EMBL/GenBank/DDBJ whole genome shotgun (WGS) entry which is preliminary data.</text>
</comment>
<evidence type="ECO:0000313" key="2">
    <source>
        <dbReference type="EMBL" id="HJB40748.1"/>
    </source>
</evidence>
<organism evidence="2 3">
    <name type="scientific">Candidatus Ruthenibacterium avium</name>
    <dbReference type="NCBI Taxonomy" id="2838751"/>
    <lineage>
        <taxon>Bacteria</taxon>
        <taxon>Bacillati</taxon>
        <taxon>Bacillota</taxon>
        <taxon>Clostridia</taxon>
        <taxon>Eubacteriales</taxon>
        <taxon>Oscillospiraceae</taxon>
        <taxon>Ruthenibacterium</taxon>
    </lineage>
</organism>
<dbReference type="EMBL" id="DWYA01000091">
    <property type="protein sequence ID" value="HJB40748.1"/>
    <property type="molecule type" value="Genomic_DNA"/>
</dbReference>
<dbReference type="InterPro" id="IPR000182">
    <property type="entry name" value="GNAT_dom"/>
</dbReference>
<reference evidence="2" key="1">
    <citation type="journal article" date="2021" name="PeerJ">
        <title>Extensive microbial diversity within the chicken gut microbiome revealed by metagenomics and culture.</title>
        <authorList>
            <person name="Gilroy R."/>
            <person name="Ravi A."/>
            <person name="Getino M."/>
            <person name="Pursley I."/>
            <person name="Horton D.L."/>
            <person name="Alikhan N.F."/>
            <person name="Baker D."/>
            <person name="Gharbi K."/>
            <person name="Hall N."/>
            <person name="Watson M."/>
            <person name="Adriaenssens E.M."/>
            <person name="Foster-Nyarko E."/>
            <person name="Jarju S."/>
            <person name="Secka A."/>
            <person name="Antonio M."/>
            <person name="Oren A."/>
            <person name="Chaudhuri R.R."/>
            <person name="La Ragione R."/>
            <person name="Hildebrand F."/>
            <person name="Pallen M.J."/>
        </authorList>
    </citation>
    <scope>NUCLEOTIDE SEQUENCE</scope>
    <source>
        <strain evidence="2">ChiBcec8-14828</strain>
    </source>
</reference>
<feature type="domain" description="N-acetyltransferase" evidence="1">
    <location>
        <begin position="23"/>
        <end position="162"/>
    </location>
</feature>
<dbReference type="CDD" id="cd04301">
    <property type="entry name" value="NAT_SF"/>
    <property type="match status" value="1"/>
</dbReference>
<dbReference type="Gene3D" id="3.40.630.30">
    <property type="match status" value="1"/>
</dbReference>
<dbReference type="PANTHER" id="PTHR43617:SF38">
    <property type="entry name" value="N-ACETYLTRANSFERASE DOMAIN-CONTAINING PROTEIN"/>
    <property type="match status" value="1"/>
</dbReference>
<accession>A0A9D2M5G8</accession>
<dbReference type="Pfam" id="PF00583">
    <property type="entry name" value="Acetyltransf_1"/>
    <property type="match status" value="1"/>
</dbReference>